<protein>
    <recommendedName>
        <fullName evidence="3">YolD-like family protein</fullName>
    </recommendedName>
</protein>
<proteinExistence type="predicted"/>
<dbReference type="RefSeq" id="WP_258540454.1">
    <property type="nucleotide sequence ID" value="NZ_OU015584.1"/>
</dbReference>
<dbReference type="Proteomes" id="UP000683507">
    <property type="component" value="Chromosome"/>
</dbReference>
<name>A0A916JJE3_9FLAO</name>
<accession>A0A916JJE3</accession>
<evidence type="ECO:0008006" key="3">
    <source>
        <dbReference type="Google" id="ProtNLM"/>
    </source>
</evidence>
<keyword evidence="2" id="KW-1185">Reference proteome</keyword>
<evidence type="ECO:0000313" key="1">
    <source>
        <dbReference type="EMBL" id="CAG5076827.1"/>
    </source>
</evidence>
<dbReference type="AlphaFoldDB" id="A0A916JJE3"/>
<evidence type="ECO:0000313" key="2">
    <source>
        <dbReference type="Proteomes" id="UP000683507"/>
    </source>
</evidence>
<organism evidence="1 2">
    <name type="scientific">Parvicella tangerina</name>
    <dbReference type="NCBI Taxonomy" id="2829795"/>
    <lineage>
        <taxon>Bacteria</taxon>
        <taxon>Pseudomonadati</taxon>
        <taxon>Bacteroidota</taxon>
        <taxon>Flavobacteriia</taxon>
        <taxon>Flavobacteriales</taxon>
        <taxon>Parvicellaceae</taxon>
        <taxon>Parvicella</taxon>
    </lineage>
</organism>
<gene>
    <name evidence="1" type="ORF">CRYO30217_00213</name>
</gene>
<sequence>MKTTTLAGTPTLIQKEDIPNLRFPKEPLQRSKDEQSILRKTLRDSMVLGNIHHRKIRIVFQDEEGIKEVRTTIWAADDRFIVLKKGVSIPVDRVVEITF</sequence>
<reference evidence="1" key="1">
    <citation type="submission" date="2021-04" db="EMBL/GenBank/DDBJ databases">
        <authorList>
            <person name="Rodrigo-Torres L."/>
            <person name="Arahal R. D."/>
            <person name="Lucena T."/>
        </authorList>
    </citation>
    <scope>NUCLEOTIDE SEQUENCE</scope>
    <source>
        <strain evidence="1">AS29M-1</strain>
    </source>
</reference>
<dbReference type="KEGG" id="ptan:CRYO30217_00213"/>
<dbReference type="EMBL" id="OU015584">
    <property type="protein sequence ID" value="CAG5076827.1"/>
    <property type="molecule type" value="Genomic_DNA"/>
</dbReference>